<feature type="transmembrane region" description="Helical" evidence="6">
    <location>
        <begin position="42"/>
        <end position="63"/>
    </location>
</feature>
<evidence type="ECO:0000256" key="1">
    <source>
        <dbReference type="ARBA" id="ARBA00004651"/>
    </source>
</evidence>
<reference evidence="8 9" key="1">
    <citation type="journal article" date="1979" name="Int. J. Syst. Evol. Microbiol.">
        <title>Bacillus globisporus subsp. marinus subsp. nov.</title>
        <authorList>
            <person name="Liu H."/>
        </authorList>
    </citation>
    <scope>NUCLEOTIDE SEQUENCE [LARGE SCALE GENOMIC DNA]</scope>
    <source>
        <strain evidence="8 9">DSM 1297</strain>
    </source>
</reference>
<keyword evidence="2" id="KW-1003">Cell membrane</keyword>
<dbReference type="Pfam" id="PF12823">
    <property type="entry name" value="DUF3817"/>
    <property type="match status" value="1"/>
</dbReference>
<accession>A0ABV3Q343</accession>
<keyword evidence="5 6" id="KW-0472">Membrane</keyword>
<feature type="transmembrane region" description="Helical" evidence="6">
    <location>
        <begin position="69"/>
        <end position="88"/>
    </location>
</feature>
<evidence type="ECO:0000256" key="3">
    <source>
        <dbReference type="ARBA" id="ARBA00022692"/>
    </source>
</evidence>
<proteinExistence type="predicted"/>
<comment type="subcellular location">
    <subcellularLocation>
        <location evidence="1">Cell membrane</location>
        <topology evidence="1">Multi-pass membrane protein</topology>
    </subcellularLocation>
</comment>
<dbReference type="PANTHER" id="PTHR40077:SF1">
    <property type="entry name" value="MEMBRANE PROTEIN"/>
    <property type="match status" value="1"/>
</dbReference>
<keyword evidence="9" id="KW-1185">Reference proteome</keyword>
<evidence type="ECO:0000259" key="7">
    <source>
        <dbReference type="Pfam" id="PF12823"/>
    </source>
</evidence>
<sequence>MIKTPIGRLRIMGYFEGFSLIVLLAVAMPLKYLFDLPEAVTLVGSIHGFLFVTYCLVIAYATFVTRWKWYWPLLSLIVAFIPFGNLALDFKLKKFEEQQAS</sequence>
<keyword evidence="3 6" id="KW-0812">Transmembrane</keyword>
<evidence type="ECO:0000256" key="6">
    <source>
        <dbReference type="SAM" id="Phobius"/>
    </source>
</evidence>
<keyword evidence="4 6" id="KW-1133">Transmembrane helix</keyword>
<dbReference type="NCBIfam" id="TIGR03954">
    <property type="entry name" value="integ_memb_HG"/>
    <property type="match status" value="1"/>
</dbReference>
<evidence type="ECO:0000256" key="5">
    <source>
        <dbReference type="ARBA" id="ARBA00023136"/>
    </source>
</evidence>
<dbReference type="EMBL" id="JBFMIA010000005">
    <property type="protein sequence ID" value="MEW9501749.1"/>
    <property type="molecule type" value="Genomic_DNA"/>
</dbReference>
<name>A0ABV3Q343_9BACL</name>
<dbReference type="PANTHER" id="PTHR40077">
    <property type="entry name" value="MEMBRANE PROTEIN-RELATED"/>
    <property type="match status" value="1"/>
</dbReference>
<feature type="domain" description="DUF3817" evidence="7">
    <location>
        <begin position="7"/>
        <end position="93"/>
    </location>
</feature>
<gene>
    <name evidence="8" type="ORF">AB1471_08025</name>
</gene>
<evidence type="ECO:0000256" key="2">
    <source>
        <dbReference type="ARBA" id="ARBA00022475"/>
    </source>
</evidence>
<dbReference type="Proteomes" id="UP001556040">
    <property type="component" value="Unassembled WGS sequence"/>
</dbReference>
<organism evidence="8 9">
    <name type="scientific">Jeotgalibacillus marinus</name>
    <dbReference type="NCBI Taxonomy" id="86667"/>
    <lineage>
        <taxon>Bacteria</taxon>
        <taxon>Bacillati</taxon>
        <taxon>Bacillota</taxon>
        <taxon>Bacilli</taxon>
        <taxon>Bacillales</taxon>
        <taxon>Caryophanaceae</taxon>
        <taxon>Jeotgalibacillus</taxon>
    </lineage>
</organism>
<evidence type="ECO:0000313" key="8">
    <source>
        <dbReference type="EMBL" id="MEW9501749.1"/>
    </source>
</evidence>
<feature type="transmembrane region" description="Helical" evidence="6">
    <location>
        <begin position="12"/>
        <end position="30"/>
    </location>
</feature>
<comment type="caution">
    <text evidence="8">The sequence shown here is derived from an EMBL/GenBank/DDBJ whole genome shotgun (WGS) entry which is preliminary data.</text>
</comment>
<dbReference type="RefSeq" id="WP_367779232.1">
    <property type="nucleotide sequence ID" value="NZ_JBFMIA010000005.1"/>
</dbReference>
<evidence type="ECO:0000256" key="4">
    <source>
        <dbReference type="ARBA" id="ARBA00022989"/>
    </source>
</evidence>
<dbReference type="InterPro" id="IPR023845">
    <property type="entry name" value="DUF3817_TM"/>
</dbReference>
<evidence type="ECO:0000313" key="9">
    <source>
        <dbReference type="Proteomes" id="UP001556040"/>
    </source>
</evidence>
<protein>
    <submittedName>
        <fullName evidence="8">DUF3817 domain-containing protein</fullName>
    </submittedName>
</protein>